<comment type="similarity">
    <text evidence="2 8">Belongs to the RecO family.</text>
</comment>
<evidence type="ECO:0000313" key="11">
    <source>
        <dbReference type="Proteomes" id="UP000009888"/>
    </source>
</evidence>
<evidence type="ECO:0000256" key="2">
    <source>
        <dbReference type="ARBA" id="ARBA00007452"/>
    </source>
</evidence>
<dbReference type="Gene3D" id="1.20.1440.120">
    <property type="entry name" value="Recombination protein O, C-terminal domain"/>
    <property type="match status" value="1"/>
</dbReference>
<dbReference type="InterPro" id="IPR042242">
    <property type="entry name" value="RecO_C"/>
</dbReference>
<dbReference type="PATRIC" id="fig|883066.3.peg.1575"/>
<dbReference type="STRING" id="202789.GCA_001457435_00593"/>
<dbReference type="SUPFAM" id="SSF57863">
    <property type="entry name" value="ArfGap/RecO-like zinc finger"/>
    <property type="match status" value="1"/>
</dbReference>
<evidence type="ECO:0000256" key="1">
    <source>
        <dbReference type="ARBA" id="ARBA00003065"/>
    </source>
</evidence>
<name>K9EZA4_9ACTO</name>
<proteinExistence type="inferred from homology"/>
<comment type="caution">
    <text evidence="10">The sequence shown here is derived from an EMBL/GenBank/DDBJ whole genome shotgun (WGS) entry which is preliminary data.</text>
</comment>
<dbReference type="HOGENOM" id="CLU_066632_1_1_11"/>
<gene>
    <name evidence="8" type="primary">recO</name>
    <name evidence="10" type="ORF">HMPREF9233_01512</name>
</gene>
<dbReference type="InterPro" id="IPR037278">
    <property type="entry name" value="ARFGAP/RecO"/>
</dbReference>
<dbReference type="SUPFAM" id="SSF50249">
    <property type="entry name" value="Nucleic acid-binding proteins"/>
    <property type="match status" value="1"/>
</dbReference>
<evidence type="ECO:0000256" key="8">
    <source>
        <dbReference type="HAMAP-Rule" id="MF_00201"/>
    </source>
</evidence>
<dbReference type="GO" id="GO:0006302">
    <property type="term" value="P:double-strand break repair"/>
    <property type="evidence" value="ECO:0007669"/>
    <property type="project" value="TreeGrafter"/>
</dbReference>
<dbReference type="Pfam" id="PF02565">
    <property type="entry name" value="RecO_C"/>
    <property type="match status" value="1"/>
</dbReference>
<keyword evidence="6 8" id="KW-0234">DNA repair</keyword>
<dbReference type="RefSeq" id="WP_007001717.1">
    <property type="nucleotide sequence ID" value="NZ_JH992956.1"/>
</dbReference>
<dbReference type="Proteomes" id="UP000009888">
    <property type="component" value="Unassembled WGS sequence"/>
</dbReference>
<dbReference type="AlphaFoldDB" id="K9EZA4"/>
<feature type="domain" description="DNA replication/recombination mediator RecO N-terminal" evidence="9">
    <location>
        <begin position="1"/>
        <end position="79"/>
    </location>
</feature>
<evidence type="ECO:0000256" key="5">
    <source>
        <dbReference type="ARBA" id="ARBA00023172"/>
    </source>
</evidence>
<reference evidence="10 11" key="1">
    <citation type="submission" date="2012-09" db="EMBL/GenBank/DDBJ databases">
        <title>The Genome Sequence of Actinobaculum massiliae ACS-171-V-COL2.</title>
        <authorList>
            <consortium name="The Broad Institute Genome Sequencing Platform"/>
            <person name="Earl A."/>
            <person name="Ward D."/>
            <person name="Feldgarden M."/>
            <person name="Gevers D."/>
            <person name="Saerens B."/>
            <person name="Vaneechoutte M."/>
            <person name="Walker B."/>
            <person name="Young S.K."/>
            <person name="Zeng Q."/>
            <person name="Gargeya S."/>
            <person name="Fitzgerald M."/>
            <person name="Haas B."/>
            <person name="Abouelleil A."/>
            <person name="Alvarado L."/>
            <person name="Arachchi H.M."/>
            <person name="Berlin A."/>
            <person name="Chapman S.B."/>
            <person name="Goldberg J."/>
            <person name="Griggs A."/>
            <person name="Gujja S."/>
            <person name="Hansen M."/>
            <person name="Howarth C."/>
            <person name="Imamovic A."/>
            <person name="Larimer J."/>
            <person name="McCowen C."/>
            <person name="Montmayeur A."/>
            <person name="Murphy C."/>
            <person name="Neiman D."/>
            <person name="Pearson M."/>
            <person name="Priest M."/>
            <person name="Roberts A."/>
            <person name="Saif S."/>
            <person name="Shea T."/>
            <person name="Sisk P."/>
            <person name="Sykes S."/>
            <person name="Wortman J."/>
            <person name="Nusbaum C."/>
            <person name="Birren B."/>
        </authorList>
    </citation>
    <scope>NUCLEOTIDE SEQUENCE [LARGE SCALE GENOMIC DNA]</scope>
    <source>
        <strain evidence="11">ACS-171-V-Col2</strain>
    </source>
</reference>
<evidence type="ECO:0000256" key="6">
    <source>
        <dbReference type="ARBA" id="ARBA00023204"/>
    </source>
</evidence>
<dbReference type="InterPro" id="IPR012340">
    <property type="entry name" value="NA-bd_OB-fold"/>
</dbReference>
<evidence type="ECO:0000259" key="9">
    <source>
        <dbReference type="Pfam" id="PF11967"/>
    </source>
</evidence>
<dbReference type="EMBL" id="AGWL01000008">
    <property type="protein sequence ID" value="EKU94565.1"/>
    <property type="molecule type" value="Genomic_DNA"/>
</dbReference>
<dbReference type="GO" id="GO:0006310">
    <property type="term" value="P:DNA recombination"/>
    <property type="evidence" value="ECO:0007669"/>
    <property type="project" value="UniProtKB-UniRule"/>
</dbReference>
<dbReference type="Pfam" id="PF11967">
    <property type="entry name" value="RecO_N"/>
    <property type="match status" value="1"/>
</dbReference>
<dbReference type="HAMAP" id="MF_00201">
    <property type="entry name" value="RecO"/>
    <property type="match status" value="1"/>
</dbReference>
<evidence type="ECO:0000313" key="10">
    <source>
        <dbReference type="EMBL" id="EKU94565.1"/>
    </source>
</evidence>
<accession>K9EZA4</accession>
<dbReference type="InterPro" id="IPR003717">
    <property type="entry name" value="RecO"/>
</dbReference>
<dbReference type="NCBIfam" id="TIGR00613">
    <property type="entry name" value="reco"/>
    <property type="match status" value="1"/>
</dbReference>
<dbReference type="eggNOG" id="COG1381">
    <property type="taxonomic scope" value="Bacteria"/>
</dbReference>
<dbReference type="PANTHER" id="PTHR33991">
    <property type="entry name" value="DNA REPAIR PROTEIN RECO"/>
    <property type="match status" value="1"/>
</dbReference>
<comment type="function">
    <text evidence="1 8">Involved in DNA repair and RecF pathway recombination.</text>
</comment>
<keyword evidence="5 8" id="KW-0233">DNA recombination</keyword>
<keyword evidence="11" id="KW-1185">Reference proteome</keyword>
<evidence type="ECO:0000256" key="7">
    <source>
        <dbReference type="ARBA" id="ARBA00033409"/>
    </source>
</evidence>
<dbReference type="GO" id="GO:0043590">
    <property type="term" value="C:bacterial nucleoid"/>
    <property type="evidence" value="ECO:0007669"/>
    <property type="project" value="TreeGrafter"/>
</dbReference>
<organism evidence="10 11">
    <name type="scientific">Actinobaculum massiliense ACS-171-V-Col2</name>
    <dbReference type="NCBI Taxonomy" id="883066"/>
    <lineage>
        <taxon>Bacteria</taxon>
        <taxon>Bacillati</taxon>
        <taxon>Actinomycetota</taxon>
        <taxon>Actinomycetes</taxon>
        <taxon>Actinomycetales</taxon>
        <taxon>Actinomycetaceae</taxon>
        <taxon>Actinobaculum</taxon>
    </lineage>
</organism>
<protein>
    <recommendedName>
        <fullName evidence="3 8">DNA repair protein RecO</fullName>
    </recommendedName>
    <alternativeName>
        <fullName evidence="7 8">Recombination protein O</fullName>
    </alternativeName>
</protein>
<sequence length="242" mass="26599">MRLYRDKAVVLRTQDLGEADRIVTLMSKMHGIIRAVAKGVRRTKSRFGARVEPFAVVDAQFYRGRGLHTVTEVATIAPFGRDVSRDYERYTAACTMAEIVEKVCVEQERDTEQYLLLFGALNSLASGAHRPEAVLTSYILRAMSIAGWRLATRQCAVCGRRGELEAFNVQSGGVVCATCAPPGSARPGEHTRLLLSALLDGEWSAIDAAAPGSLRLAGKYASAYAQWHLERKIRSLDMVRPA</sequence>
<dbReference type="InterPro" id="IPR022572">
    <property type="entry name" value="DNA_rep/recomb_RecO_N"/>
</dbReference>
<dbReference type="Gene3D" id="2.40.50.140">
    <property type="entry name" value="Nucleic acid-binding proteins"/>
    <property type="match status" value="1"/>
</dbReference>
<evidence type="ECO:0000256" key="3">
    <source>
        <dbReference type="ARBA" id="ARBA00021310"/>
    </source>
</evidence>
<keyword evidence="4 8" id="KW-0227">DNA damage</keyword>
<evidence type="ECO:0000256" key="4">
    <source>
        <dbReference type="ARBA" id="ARBA00022763"/>
    </source>
</evidence>
<dbReference type="PANTHER" id="PTHR33991:SF1">
    <property type="entry name" value="DNA REPAIR PROTEIN RECO"/>
    <property type="match status" value="1"/>
</dbReference>